<feature type="transmembrane region" description="Helical" evidence="1">
    <location>
        <begin position="21"/>
        <end position="46"/>
    </location>
</feature>
<name>A0ABT3J895_9RHOB</name>
<keyword evidence="3" id="KW-1185">Reference proteome</keyword>
<dbReference type="RefSeq" id="WP_264773298.1">
    <property type="nucleotide sequence ID" value="NZ_JAPDOG010000027.1"/>
</dbReference>
<evidence type="ECO:0000256" key="1">
    <source>
        <dbReference type="SAM" id="Phobius"/>
    </source>
</evidence>
<evidence type="ECO:0000313" key="2">
    <source>
        <dbReference type="EMBL" id="MCW3783919.1"/>
    </source>
</evidence>
<dbReference type="PANTHER" id="PTHR34980:SF3">
    <property type="entry name" value="BLR8105 PROTEIN"/>
    <property type="match status" value="1"/>
</dbReference>
<proteinExistence type="predicted"/>
<organism evidence="2 3">
    <name type="scientific">Defluviimonas salinarum</name>
    <dbReference type="NCBI Taxonomy" id="2992147"/>
    <lineage>
        <taxon>Bacteria</taxon>
        <taxon>Pseudomonadati</taxon>
        <taxon>Pseudomonadota</taxon>
        <taxon>Alphaproteobacteria</taxon>
        <taxon>Rhodobacterales</taxon>
        <taxon>Paracoccaceae</taxon>
        <taxon>Albidovulum</taxon>
    </lineage>
</organism>
<keyword evidence="1" id="KW-0812">Transmembrane</keyword>
<comment type="caution">
    <text evidence="2">The sequence shown here is derived from an EMBL/GenBank/DDBJ whole genome shotgun (WGS) entry which is preliminary data.</text>
</comment>
<feature type="transmembrane region" description="Helical" evidence="1">
    <location>
        <begin position="58"/>
        <end position="81"/>
    </location>
</feature>
<dbReference type="PANTHER" id="PTHR34980">
    <property type="entry name" value="INNER MEMBRANE PROTEIN-RELATED-RELATED"/>
    <property type="match status" value="1"/>
</dbReference>
<keyword evidence="1" id="KW-0472">Membrane</keyword>
<evidence type="ECO:0000313" key="3">
    <source>
        <dbReference type="Proteomes" id="UP001207582"/>
    </source>
</evidence>
<reference evidence="2 3" key="1">
    <citation type="submission" date="2022-10" db="EMBL/GenBank/DDBJ databases">
        <title>Defluviimonas sp. CAU 1641 isolated from mud.</title>
        <authorList>
            <person name="Kim W."/>
        </authorList>
    </citation>
    <scope>NUCLEOTIDE SEQUENCE [LARGE SCALE GENOMIC DNA]</scope>
    <source>
        <strain evidence="2 3">CAU 1641</strain>
    </source>
</reference>
<dbReference type="EMBL" id="JAPDOG010000027">
    <property type="protein sequence ID" value="MCW3783919.1"/>
    <property type="molecule type" value="Genomic_DNA"/>
</dbReference>
<dbReference type="Pfam" id="PF05656">
    <property type="entry name" value="DUF805"/>
    <property type="match status" value="1"/>
</dbReference>
<protein>
    <submittedName>
        <fullName evidence="2">DUF805 domain-containing protein</fullName>
    </submittedName>
</protein>
<feature type="transmembrane region" description="Helical" evidence="1">
    <location>
        <begin position="93"/>
        <end position="114"/>
    </location>
</feature>
<accession>A0ABT3J895</accession>
<dbReference type="Proteomes" id="UP001207582">
    <property type="component" value="Unassembled WGS sequence"/>
</dbReference>
<keyword evidence="1" id="KW-1133">Transmembrane helix</keyword>
<sequence>MSKPVFKDLLRLSGRRNRKSFLLAHLAISLGGGIAATVAMHLAVSIETAGGKPISGDVVGPAMIAIFLVAAPLVAVNTVILAQRIRDIGYSGWFALAGLAPWVSIPVYLLALVLPGTRGANRYGPDPLGRPAAGAAPQPA</sequence>
<gene>
    <name evidence="2" type="ORF">OM960_20505</name>
</gene>
<dbReference type="InterPro" id="IPR008523">
    <property type="entry name" value="DUF805"/>
</dbReference>